<proteinExistence type="predicted"/>
<organism evidence="2 3">
    <name type="scientific">Larkinella terrae</name>
    <dbReference type="NCBI Taxonomy" id="2025311"/>
    <lineage>
        <taxon>Bacteria</taxon>
        <taxon>Pseudomonadati</taxon>
        <taxon>Bacteroidota</taxon>
        <taxon>Cytophagia</taxon>
        <taxon>Cytophagales</taxon>
        <taxon>Spirosomataceae</taxon>
        <taxon>Larkinella</taxon>
    </lineage>
</organism>
<evidence type="ECO:0000313" key="3">
    <source>
        <dbReference type="Proteomes" id="UP000441754"/>
    </source>
</evidence>
<reference evidence="2 3" key="1">
    <citation type="journal article" date="2018" name="Antonie Van Leeuwenhoek">
        <title>Larkinella terrae sp. nov., isolated from soil on Jeju Island, South Korea.</title>
        <authorList>
            <person name="Ten L.N."/>
            <person name="Jeon J."/>
            <person name="Park S.J."/>
            <person name="Park S."/>
            <person name="Lee S.Y."/>
            <person name="Kim M.K."/>
            <person name="Jung H.Y."/>
        </authorList>
    </citation>
    <scope>NUCLEOTIDE SEQUENCE [LARGE SCALE GENOMIC DNA]</scope>
    <source>
        <strain evidence="2 3">KCTC 52001</strain>
    </source>
</reference>
<dbReference type="AlphaFoldDB" id="A0A7K0EEA9"/>
<feature type="signal peptide" evidence="1">
    <location>
        <begin position="1"/>
        <end position="20"/>
    </location>
</feature>
<dbReference type="NCBIfam" id="TIGR04131">
    <property type="entry name" value="Bac_Flav_CTERM"/>
    <property type="match status" value="1"/>
</dbReference>
<protein>
    <submittedName>
        <fullName evidence="2">T9SS type B sorting domain-containing protein</fullName>
    </submittedName>
</protein>
<comment type="caution">
    <text evidence="2">The sequence shown here is derived from an EMBL/GenBank/DDBJ whole genome shotgun (WGS) entry which is preliminary data.</text>
</comment>
<sequence length="296" mass="32740">MNMKRFLFLLAVCSTLIAKAQNGRFDVRLQLKKVDCSSQKLLVAVEVKAHDESSSFLMGNANFRFSYDAQLIKNPAIVDQVNFTSTGSNPSLNYNPLSLNGSAERATKGIVSLNIIYSGSEHNAASVGTSWLSVATLQFDLVDLKSKTGTVIEWNDDKSFPVTGLSEIVLKKNTTEFDYDTYVAKAGGVFENLTIKSLAELCTGTNPESEGELVIPEGFSPNGDGLNDKFIVRNLGKLTAEITIFDRNGTVIYEVKNYQNDWDGRDNNKNLPTGTYFYSIRLSDGRKFTRSFTLSR</sequence>
<dbReference type="Gene3D" id="2.60.40.4070">
    <property type="match status" value="1"/>
</dbReference>
<name>A0A7K0EEA9_9BACT</name>
<dbReference type="Pfam" id="PF13585">
    <property type="entry name" value="CHU_C"/>
    <property type="match status" value="1"/>
</dbReference>
<accession>A0A7K0EEA9</accession>
<feature type="chain" id="PRO_5029908703" evidence="1">
    <location>
        <begin position="21"/>
        <end position="296"/>
    </location>
</feature>
<gene>
    <name evidence="2" type="ORF">GJJ30_01360</name>
</gene>
<dbReference type="Proteomes" id="UP000441754">
    <property type="component" value="Unassembled WGS sequence"/>
</dbReference>
<keyword evidence="1" id="KW-0732">Signal</keyword>
<dbReference type="OrthoDB" id="631648at2"/>
<keyword evidence="3" id="KW-1185">Reference proteome</keyword>
<dbReference type="EMBL" id="WJXZ01000001">
    <property type="protein sequence ID" value="MRS59921.1"/>
    <property type="molecule type" value="Genomic_DNA"/>
</dbReference>
<evidence type="ECO:0000313" key="2">
    <source>
        <dbReference type="EMBL" id="MRS59921.1"/>
    </source>
</evidence>
<dbReference type="InterPro" id="IPR026341">
    <property type="entry name" value="T9SS_type_B"/>
</dbReference>
<evidence type="ECO:0000256" key="1">
    <source>
        <dbReference type="SAM" id="SignalP"/>
    </source>
</evidence>